<dbReference type="Gramene" id="PRQ19011">
    <property type="protein sequence ID" value="PRQ19011"/>
    <property type="gene ID" value="RchiOBHm_Chr7g0212461"/>
</dbReference>
<dbReference type="GO" id="GO:0009738">
    <property type="term" value="P:abscisic acid-activated signaling pathway"/>
    <property type="evidence" value="ECO:0007669"/>
    <property type="project" value="InterPro"/>
</dbReference>
<evidence type="ECO:0000256" key="1">
    <source>
        <dbReference type="ARBA" id="ARBA00009744"/>
    </source>
</evidence>
<dbReference type="Gene3D" id="3.30.530.20">
    <property type="match status" value="1"/>
</dbReference>
<dbReference type="GO" id="GO:0005634">
    <property type="term" value="C:nucleus"/>
    <property type="evidence" value="ECO:0007669"/>
    <property type="project" value="TreeGrafter"/>
</dbReference>
<dbReference type="PANTHER" id="PTHR31213:SF55">
    <property type="entry name" value="STRESS-INDUCED PROTEIN SAM22"/>
    <property type="match status" value="1"/>
</dbReference>
<dbReference type="PANTHER" id="PTHR31213">
    <property type="entry name" value="OS08G0374000 PROTEIN-RELATED"/>
    <property type="match status" value="1"/>
</dbReference>
<dbReference type="GO" id="GO:0010427">
    <property type="term" value="F:abscisic acid binding"/>
    <property type="evidence" value="ECO:0007669"/>
    <property type="project" value="InterPro"/>
</dbReference>
<dbReference type="InterPro" id="IPR024949">
    <property type="entry name" value="Bet_v_I_allergen"/>
</dbReference>
<evidence type="ECO:0000256" key="3">
    <source>
        <dbReference type="ARBA" id="ARBA00023265"/>
    </source>
</evidence>
<dbReference type="EMBL" id="PDCK01000045">
    <property type="protein sequence ID" value="PRQ19011.1"/>
    <property type="molecule type" value="Genomic_DNA"/>
</dbReference>
<reference evidence="4 5" key="1">
    <citation type="journal article" date="2018" name="Nat. Genet.">
        <title>The Rosa genome provides new insights in the design of modern roses.</title>
        <authorList>
            <person name="Bendahmane M."/>
        </authorList>
    </citation>
    <scope>NUCLEOTIDE SEQUENCE [LARGE SCALE GENOMIC DNA]</scope>
    <source>
        <strain evidence="5">cv. Old Blush</strain>
    </source>
</reference>
<dbReference type="GO" id="GO:0004864">
    <property type="term" value="F:protein phosphatase inhibitor activity"/>
    <property type="evidence" value="ECO:0007669"/>
    <property type="project" value="InterPro"/>
</dbReference>
<dbReference type="InterPro" id="IPR023393">
    <property type="entry name" value="START-like_dom_sf"/>
</dbReference>
<comment type="similarity">
    <text evidence="1">Belongs to the BetVI family.</text>
</comment>
<comment type="caution">
    <text evidence="4">The sequence shown here is derived from an EMBL/GenBank/DDBJ whole genome shotgun (WGS) entry which is preliminary data.</text>
</comment>
<proteinExistence type="inferred from homology"/>
<dbReference type="SUPFAM" id="SSF55961">
    <property type="entry name" value="Bet v1-like"/>
    <property type="match status" value="1"/>
</dbReference>
<gene>
    <name evidence="4" type="ORF">RchiOBHm_Chr7g0212461</name>
</gene>
<dbReference type="Proteomes" id="UP000238479">
    <property type="component" value="Chromosome 7"/>
</dbReference>
<evidence type="ECO:0000256" key="2">
    <source>
        <dbReference type="ARBA" id="ARBA00022821"/>
    </source>
</evidence>
<keyword evidence="3" id="KW-0568">Pathogenesis-related protein</keyword>
<keyword evidence="5" id="KW-1185">Reference proteome</keyword>
<organism evidence="4 5">
    <name type="scientific">Rosa chinensis</name>
    <name type="common">China rose</name>
    <dbReference type="NCBI Taxonomy" id="74649"/>
    <lineage>
        <taxon>Eukaryota</taxon>
        <taxon>Viridiplantae</taxon>
        <taxon>Streptophyta</taxon>
        <taxon>Embryophyta</taxon>
        <taxon>Tracheophyta</taxon>
        <taxon>Spermatophyta</taxon>
        <taxon>Magnoliopsida</taxon>
        <taxon>eudicotyledons</taxon>
        <taxon>Gunneridae</taxon>
        <taxon>Pentapetalae</taxon>
        <taxon>rosids</taxon>
        <taxon>fabids</taxon>
        <taxon>Rosales</taxon>
        <taxon>Rosaceae</taxon>
        <taxon>Rosoideae</taxon>
        <taxon>Rosoideae incertae sedis</taxon>
        <taxon>Rosa</taxon>
    </lineage>
</organism>
<accession>A0A2P6PAQ6</accession>
<dbReference type="AlphaFoldDB" id="A0A2P6PAQ6"/>
<dbReference type="PRINTS" id="PR00634">
    <property type="entry name" value="BETALLERGEN"/>
</dbReference>
<dbReference type="InterPro" id="IPR050279">
    <property type="entry name" value="Plant_def-hormone_signal"/>
</dbReference>
<name>A0A2P6PAQ6_ROSCH</name>
<evidence type="ECO:0000313" key="5">
    <source>
        <dbReference type="Proteomes" id="UP000238479"/>
    </source>
</evidence>
<evidence type="ECO:0000313" key="4">
    <source>
        <dbReference type="EMBL" id="PRQ19011.1"/>
    </source>
</evidence>
<dbReference type="GO" id="GO:0038023">
    <property type="term" value="F:signaling receptor activity"/>
    <property type="evidence" value="ECO:0007669"/>
    <property type="project" value="InterPro"/>
</dbReference>
<dbReference type="GO" id="GO:0006952">
    <property type="term" value="P:defense response"/>
    <property type="evidence" value="ECO:0007669"/>
    <property type="project" value="UniProtKB-KW"/>
</dbReference>
<keyword evidence="2" id="KW-0611">Plant defense</keyword>
<protein>
    <submittedName>
        <fullName evidence="4">Putative START-like domain, Bet v I type allergen</fullName>
    </submittedName>
</protein>
<dbReference type="GO" id="GO:0005737">
    <property type="term" value="C:cytoplasm"/>
    <property type="evidence" value="ECO:0007669"/>
    <property type="project" value="TreeGrafter"/>
</dbReference>
<sequence>MSVFTYETEFSSVIPPARLFKAFVLDADNLIPKIAPQAVKSAEKLLRRWSWNRQEEQLCH</sequence>